<organism evidence="2 3">
    <name type="scientific">Candida theae</name>
    <dbReference type="NCBI Taxonomy" id="1198502"/>
    <lineage>
        <taxon>Eukaryota</taxon>
        <taxon>Fungi</taxon>
        <taxon>Dikarya</taxon>
        <taxon>Ascomycota</taxon>
        <taxon>Saccharomycotina</taxon>
        <taxon>Pichiomycetes</taxon>
        <taxon>Debaryomycetaceae</taxon>
        <taxon>Candida/Lodderomyces clade</taxon>
        <taxon>Candida</taxon>
    </lineage>
</organism>
<dbReference type="RefSeq" id="XP_051608559.1">
    <property type="nucleotide sequence ID" value="XM_051752510.1"/>
</dbReference>
<accession>A0AAD5BEY3</accession>
<feature type="compositionally biased region" description="Basic and acidic residues" evidence="1">
    <location>
        <begin position="24"/>
        <end position="38"/>
    </location>
</feature>
<comment type="caution">
    <text evidence="2">The sequence shown here is derived from an EMBL/GenBank/DDBJ whole genome shotgun (WGS) entry which is preliminary data.</text>
</comment>
<feature type="region of interest" description="Disordered" evidence="1">
    <location>
        <begin position="1"/>
        <end position="62"/>
    </location>
</feature>
<reference evidence="2 3" key="1">
    <citation type="journal article" date="2022" name="DNA Res.">
        <title>Genome analysis of five recently described species of the CUG-Ser clade uncovers Candida theae as a new hybrid lineage with pathogenic potential in the Candida parapsilosis species complex.</title>
        <authorList>
            <person name="Mixao V."/>
            <person name="Del Olmo V."/>
            <person name="Hegedusova E."/>
            <person name="Saus E."/>
            <person name="Pryszcz L."/>
            <person name="Cillingova A."/>
            <person name="Nosek J."/>
            <person name="Gabaldon T."/>
        </authorList>
    </citation>
    <scope>NUCLEOTIDE SEQUENCE [LARGE SCALE GENOMIC DNA]</scope>
    <source>
        <strain evidence="2 3">CBS 12239</strain>
    </source>
</reference>
<protein>
    <submittedName>
        <fullName evidence="2">Uncharacterized protein</fullName>
    </submittedName>
</protein>
<feature type="region of interest" description="Disordered" evidence="1">
    <location>
        <begin position="287"/>
        <end position="324"/>
    </location>
</feature>
<name>A0AAD5BEY3_9ASCO</name>
<dbReference type="Pfam" id="PF17316">
    <property type="entry name" value="Perilipin_2"/>
    <property type="match status" value="1"/>
</dbReference>
<feature type="compositionally biased region" description="Basic residues" evidence="1">
    <location>
        <begin position="315"/>
        <end position="324"/>
    </location>
</feature>
<evidence type="ECO:0000313" key="2">
    <source>
        <dbReference type="EMBL" id="KAI5957856.1"/>
    </source>
</evidence>
<dbReference type="GeneID" id="76151182"/>
<feature type="region of interest" description="Disordered" evidence="1">
    <location>
        <begin position="239"/>
        <end position="261"/>
    </location>
</feature>
<gene>
    <name evidence="2" type="ORF">KGF57_003123</name>
</gene>
<keyword evidence="3" id="KW-1185">Reference proteome</keyword>
<feature type="compositionally biased region" description="Polar residues" evidence="1">
    <location>
        <begin position="39"/>
        <end position="51"/>
    </location>
</feature>
<dbReference type="Proteomes" id="UP001204833">
    <property type="component" value="Unassembled WGS sequence"/>
</dbReference>
<feature type="compositionally biased region" description="Polar residues" evidence="1">
    <location>
        <begin position="1"/>
        <end position="18"/>
    </location>
</feature>
<evidence type="ECO:0000256" key="1">
    <source>
        <dbReference type="SAM" id="MobiDB-lite"/>
    </source>
</evidence>
<feature type="compositionally biased region" description="Low complexity" evidence="1">
    <location>
        <begin position="287"/>
        <end position="303"/>
    </location>
</feature>
<sequence length="324" mass="34819">MTSTKPNATTTAQQQGFSNGVCEAQHHQPIEGSSKDHQNQNAPPENPQHQGEVSKRESKSSSSVAALSTTAHLKSYPIIASSESLIKMIPLSGYVTGATKSTFAFIRGFQPFKYLVETSDIYSNLLLTKLDTIAPSLQTVEVQDLTNPITTPVLVAVDTVNYKISAINETVSKHIVEPVNKTIVEPTRVKISSVSQELHNKTHDEHGKNIFIKPVDPVVAPFNESLEQFVDNHFPNHKKLHEGNDGGKASAAGTGAGAQGNVGSEIARTFKIVGSIMTKESIGVNNDGTTTTTTTVVNANGTTSQNDKSGQGVKKTSRFFQARH</sequence>
<evidence type="ECO:0000313" key="3">
    <source>
        <dbReference type="Proteomes" id="UP001204833"/>
    </source>
</evidence>
<dbReference type="EMBL" id="JAIHNG010000120">
    <property type="protein sequence ID" value="KAI5957856.1"/>
    <property type="molecule type" value="Genomic_DNA"/>
</dbReference>
<proteinExistence type="predicted"/>
<dbReference type="AlphaFoldDB" id="A0AAD5BEY3"/>